<feature type="domain" description="Spindle pole body component Bbp1 C-terminal" evidence="11">
    <location>
        <begin position="190"/>
        <end position="412"/>
    </location>
</feature>
<accession>A0ABX6EQM6</accession>
<evidence type="ECO:0000259" key="11">
    <source>
        <dbReference type="Pfam" id="PF15272"/>
    </source>
</evidence>
<proteinExistence type="inferred from homology"/>
<feature type="region of interest" description="Disordered" evidence="9">
    <location>
        <begin position="87"/>
        <end position="182"/>
    </location>
</feature>
<evidence type="ECO:0000313" key="12">
    <source>
        <dbReference type="EMBL" id="QGN14610.1"/>
    </source>
</evidence>
<evidence type="ECO:0000313" key="13">
    <source>
        <dbReference type="Proteomes" id="UP000422736"/>
    </source>
</evidence>
<gene>
    <name evidence="12" type="primary">BBP1</name>
    <name evidence="12" type="ORF">FIM1_1273</name>
</gene>
<dbReference type="InterPro" id="IPR029330">
    <property type="entry name" value="Bbp1_C"/>
</dbReference>
<comment type="subcellular location">
    <subcellularLocation>
        <location evidence="1">Cytoplasm</location>
        <location evidence="1">Cytoskeleton</location>
        <location evidence="1">Microtubule organizing center</location>
        <location evidence="1">Spindle pole body</location>
    </subcellularLocation>
</comment>
<feature type="domain" description="Spindle pole component Bbp1 N-terminal" evidence="10">
    <location>
        <begin position="10"/>
        <end position="130"/>
    </location>
</feature>
<evidence type="ECO:0000256" key="5">
    <source>
        <dbReference type="ARBA" id="ARBA00023054"/>
    </source>
</evidence>
<feature type="coiled-coil region" evidence="8">
    <location>
        <begin position="286"/>
        <end position="342"/>
    </location>
</feature>
<sequence length="414" mass="47587">MWGDDSSSENTGGLFKWTVDALFRRDASPSVKYKDNDRGTYVDSAKVRSRPRERSSSFSDLDIYSKFELLPDEEDPELLRPVSTNGLFDEKQNTNTFHTRRNRRDRPVGDTPSIRRAPNPDDPVISALFGEAPTRGTAAPAAPAATDYLPGRTDRDEFLPGKFPSPTRPMSNRQTGREDEFAPQAQRVHDYTPEYVSILDKLSLNSKALRDLKLDVQQKQKYGMERETELKDKYLQIRQELIQELKQSKMIYDNYCKLYFKYKELKKRPLMPNQPLVSNTSMLEKIRSLESKVVDLSIENDRLEKEAEQQRLSFELKQQELQNKFEVERLVYERRIQELQDKVHEMSTGIAVGTDIGTGTGASNNNNDNSFYRNHLHTSSTTATTATPLSDSTASPYKEYNNTIDTQFLRNLVK</sequence>
<dbReference type="EMBL" id="CP015055">
    <property type="protein sequence ID" value="QGN14610.1"/>
    <property type="molecule type" value="Genomic_DNA"/>
</dbReference>
<evidence type="ECO:0000256" key="9">
    <source>
        <dbReference type="SAM" id="MobiDB-lite"/>
    </source>
</evidence>
<feature type="compositionally biased region" description="Low complexity" evidence="9">
    <location>
        <begin position="379"/>
        <end position="395"/>
    </location>
</feature>
<dbReference type="Pfam" id="PF15271">
    <property type="entry name" value="BBP1_N"/>
    <property type="match status" value="1"/>
</dbReference>
<protein>
    <recommendedName>
        <fullName evidence="3">Spindle pole component BBP1</fullName>
    </recommendedName>
</protein>
<keyword evidence="6" id="KW-0206">Cytoskeleton</keyword>
<organism evidence="12 13">
    <name type="scientific">Kluyveromyces marxianus</name>
    <name type="common">Yeast</name>
    <name type="synonym">Candida kefyr</name>
    <dbReference type="NCBI Taxonomy" id="4911"/>
    <lineage>
        <taxon>Eukaryota</taxon>
        <taxon>Fungi</taxon>
        <taxon>Dikarya</taxon>
        <taxon>Ascomycota</taxon>
        <taxon>Saccharomycotina</taxon>
        <taxon>Saccharomycetes</taxon>
        <taxon>Saccharomycetales</taxon>
        <taxon>Saccharomycetaceae</taxon>
        <taxon>Kluyveromyces</taxon>
    </lineage>
</organism>
<keyword evidence="5 8" id="KW-0175">Coiled coil</keyword>
<evidence type="ECO:0000256" key="4">
    <source>
        <dbReference type="ARBA" id="ARBA00022490"/>
    </source>
</evidence>
<reference evidence="12 13" key="2">
    <citation type="submission" date="2019-11" db="EMBL/GenBank/DDBJ databases">
        <authorList>
            <person name="Lu H."/>
        </authorList>
    </citation>
    <scope>NUCLEOTIDE SEQUENCE [LARGE SCALE GENOMIC DNA]</scope>
    <source>
        <strain evidence="12 13">FIM1</strain>
    </source>
</reference>
<reference evidence="12 13" key="1">
    <citation type="submission" date="2016-03" db="EMBL/GenBank/DDBJ databases">
        <title>How can Kluyveromyces marxianus grow so fast - potential evolutionary course in Saccharomyces Complex revealed by comparative genomics.</title>
        <authorList>
            <person name="Mo W."/>
            <person name="Lu W."/>
            <person name="Yang X."/>
            <person name="Qi J."/>
            <person name="Lv H."/>
        </authorList>
    </citation>
    <scope>NUCLEOTIDE SEQUENCE [LARGE SCALE GENOMIC DNA]</scope>
    <source>
        <strain evidence="12 13">FIM1</strain>
    </source>
</reference>
<evidence type="ECO:0000256" key="2">
    <source>
        <dbReference type="ARBA" id="ARBA00006554"/>
    </source>
</evidence>
<evidence type="ECO:0000256" key="8">
    <source>
        <dbReference type="SAM" id="Coils"/>
    </source>
</evidence>
<name>A0ABX6EQM6_KLUMA</name>
<feature type="region of interest" description="Disordered" evidence="9">
    <location>
        <begin position="33"/>
        <end position="58"/>
    </location>
</feature>
<evidence type="ECO:0000259" key="10">
    <source>
        <dbReference type="Pfam" id="PF15271"/>
    </source>
</evidence>
<dbReference type="InterPro" id="IPR029328">
    <property type="entry name" value="Bbp1_N"/>
</dbReference>
<feature type="compositionally biased region" description="Low complexity" evidence="9">
    <location>
        <begin position="132"/>
        <end position="146"/>
    </location>
</feature>
<dbReference type="Pfam" id="PF15272">
    <property type="entry name" value="BBP1_C"/>
    <property type="match status" value="1"/>
</dbReference>
<evidence type="ECO:0000256" key="7">
    <source>
        <dbReference type="ARBA" id="ARBA00024676"/>
    </source>
</evidence>
<comment type="similarity">
    <text evidence="2">Belongs to the BBP1 family.</text>
</comment>
<dbReference type="Proteomes" id="UP000422736">
    <property type="component" value="Chromosome 2"/>
</dbReference>
<comment type="function">
    <text evidence="7">Component of the spindle pole body (SPB) required for insertion of the nascent SPB into the nuclear envelope and for the proper execution of spindle pole body (SPB) duplication. Connects the central plaque of the SPB with the half-bridge. Required for proper localization of CDC5 at the SPB and for proper M-phase progression.</text>
</comment>
<evidence type="ECO:0000256" key="3">
    <source>
        <dbReference type="ARBA" id="ARBA00021092"/>
    </source>
</evidence>
<keyword evidence="13" id="KW-1185">Reference proteome</keyword>
<evidence type="ECO:0000256" key="1">
    <source>
        <dbReference type="ARBA" id="ARBA00004317"/>
    </source>
</evidence>
<feature type="region of interest" description="Disordered" evidence="9">
    <location>
        <begin position="379"/>
        <end position="398"/>
    </location>
</feature>
<keyword evidence="4" id="KW-0963">Cytoplasm</keyword>
<evidence type="ECO:0000256" key="6">
    <source>
        <dbReference type="ARBA" id="ARBA00023212"/>
    </source>
</evidence>